<keyword evidence="3" id="KW-1185">Reference proteome</keyword>
<comment type="caution">
    <text evidence="1">The sequence shown here is derived from an EMBL/GenBank/DDBJ whole genome shotgun (WGS) entry which is preliminary data.</text>
</comment>
<gene>
    <name evidence="2" type="ORF">AJ85_10530</name>
    <name evidence="1" type="ORF">BALCAV_0222595</name>
</gene>
<evidence type="ECO:0000313" key="4">
    <source>
        <dbReference type="Proteomes" id="UP000297014"/>
    </source>
</evidence>
<accession>A0A094X9L2</accession>
<name>A0A094X9L2_ALKAL</name>
<evidence type="ECO:0000313" key="2">
    <source>
        <dbReference type="EMBL" id="THG90476.1"/>
    </source>
</evidence>
<evidence type="ECO:0000313" key="1">
    <source>
        <dbReference type="EMBL" id="KGA95460.1"/>
    </source>
</evidence>
<protein>
    <submittedName>
        <fullName evidence="1">Uncharacterized protein</fullName>
    </submittedName>
</protein>
<organism evidence="1 3">
    <name type="scientific">Alkalihalobacillus alcalophilus ATCC 27647 = CGMCC 1.3604</name>
    <dbReference type="NCBI Taxonomy" id="1218173"/>
    <lineage>
        <taxon>Bacteria</taxon>
        <taxon>Bacillati</taxon>
        <taxon>Bacillota</taxon>
        <taxon>Bacilli</taxon>
        <taxon>Bacillales</taxon>
        <taxon>Bacillaceae</taxon>
        <taxon>Alkalihalobacillus</taxon>
    </lineage>
</organism>
<reference evidence="1 3" key="1">
    <citation type="journal article" date="2014" name="Genome Announc.">
        <title>Draft Genome Sequence of Bacillus alcalophilus AV1934, a Classic Alkaliphile Isolated from Human Feces in 1934.</title>
        <authorList>
            <person name="Attie O."/>
            <person name="Jayaprakash A."/>
            <person name="Shah H."/>
            <person name="Paulsen I.T."/>
            <person name="Morino M."/>
            <person name="Takahashi Y."/>
            <person name="Narumi I."/>
            <person name="Sachidanandam R."/>
            <person name="Satoh K."/>
            <person name="Ito M."/>
            <person name="Krulwich T.A."/>
        </authorList>
    </citation>
    <scope>NUCLEOTIDE SEQUENCE [LARGE SCALE GENOMIC DNA]</scope>
    <source>
        <strain evidence="1 3">AV1934</strain>
    </source>
</reference>
<sequence>MTKNGIVSILSQVAELAESNSSIKEGSTKFSTDARQSIVEKQLESLDFQRQSLYLRVKEMLSEAYSEIEAIECMERSIREAFEPVENKVALVREMKKAADANGSHEKNK</sequence>
<reference evidence="2 4" key="2">
    <citation type="submission" date="2014-01" db="EMBL/GenBank/DDBJ databases">
        <title>Draft genome sequencing of Bacillus alcalophilus CGMCC 1.3604.</title>
        <authorList>
            <person name="Yang J."/>
            <person name="Diao L."/>
            <person name="Yang S."/>
        </authorList>
    </citation>
    <scope>NUCLEOTIDE SEQUENCE [LARGE SCALE GENOMIC DNA]</scope>
    <source>
        <strain evidence="2 4">CGMCC 1.3604</strain>
    </source>
</reference>
<dbReference type="Proteomes" id="UP000002754">
    <property type="component" value="Unassembled WGS sequence"/>
</dbReference>
<dbReference type="Proteomes" id="UP000297014">
    <property type="component" value="Unassembled WGS sequence"/>
</dbReference>
<proteinExistence type="predicted"/>
<dbReference type="RefSeq" id="WP_003321241.1">
    <property type="nucleotide sequence ID" value="NZ_ALPT02000169.1"/>
</dbReference>
<evidence type="ECO:0000313" key="3">
    <source>
        <dbReference type="Proteomes" id="UP000002754"/>
    </source>
</evidence>
<dbReference type="EMBL" id="JALP01000147">
    <property type="protein sequence ID" value="THG90476.1"/>
    <property type="molecule type" value="Genomic_DNA"/>
</dbReference>
<dbReference type="AlphaFoldDB" id="A0A094X9L2"/>
<dbReference type="EMBL" id="ALPT02000169">
    <property type="protein sequence ID" value="KGA95460.1"/>
    <property type="molecule type" value="Genomic_DNA"/>
</dbReference>